<name>A0A1G2BKR4_9BACT</name>
<reference evidence="9 10" key="1">
    <citation type="journal article" date="2016" name="Nat. Commun.">
        <title>Thousands of microbial genomes shed light on interconnected biogeochemical processes in an aquifer system.</title>
        <authorList>
            <person name="Anantharaman K."/>
            <person name="Brown C.T."/>
            <person name="Hug L.A."/>
            <person name="Sharon I."/>
            <person name="Castelle C.J."/>
            <person name="Probst A.J."/>
            <person name="Thomas B.C."/>
            <person name="Singh A."/>
            <person name="Wilkins M.J."/>
            <person name="Karaoz U."/>
            <person name="Brodie E.L."/>
            <person name="Williams K.H."/>
            <person name="Hubbard S.S."/>
            <person name="Banfield J.F."/>
        </authorList>
    </citation>
    <scope>NUCLEOTIDE SEQUENCE [LARGE SCALE GENOMIC DNA]</scope>
</reference>
<dbReference type="InterPro" id="IPR020596">
    <property type="entry name" value="rRNA_Ade_Mease_Trfase_CS"/>
</dbReference>
<feature type="binding site" evidence="7">
    <location>
        <position position="72"/>
    </location>
    <ligand>
        <name>S-adenosyl-L-methionine</name>
        <dbReference type="ChEBI" id="CHEBI:59789"/>
    </ligand>
</feature>
<sequence length="285" mass="31696">MSVETVRYLLKKLKIRPSSEQGQCFLASDADLNSILKTARLSETDCVLEVGAGIGNLTALLAGRSRRVVAVEVDRRFAPALEQLRSVHPNLELIYGDIRKIPFSDIAAVLGLSESEKTYSVVANIPYYLSSWFVRYFIEQKNQPSQMVLLVQKEVAERVVAEPGDHSKLSLSVQMYGSATIAGIVPRAHFYPVPAVDSAILSITGIHRWAYEVPEKLAWRIIAFGFSSKRKKIINNIAAGLQCGKTELLLVFEKARIDASSRAQELAPEQWISLARQLIAEDLLR</sequence>
<keyword evidence="3 7" id="KW-0489">Methyltransferase</keyword>
<dbReference type="PROSITE" id="PS01131">
    <property type="entry name" value="RRNA_A_DIMETH"/>
    <property type="match status" value="1"/>
</dbReference>
<evidence type="ECO:0000313" key="10">
    <source>
        <dbReference type="Proteomes" id="UP000177817"/>
    </source>
</evidence>
<dbReference type="AlphaFoldDB" id="A0A1G2BKR4"/>
<evidence type="ECO:0000256" key="1">
    <source>
        <dbReference type="ARBA" id="ARBA00022490"/>
    </source>
</evidence>
<comment type="caution">
    <text evidence="7">Lacks conserved residue(s) required for the propagation of feature annotation.</text>
</comment>
<feature type="binding site" evidence="7">
    <location>
        <position position="97"/>
    </location>
    <ligand>
        <name>S-adenosyl-L-methionine</name>
        <dbReference type="ChEBI" id="CHEBI:59789"/>
    </ligand>
</feature>
<evidence type="ECO:0000256" key="5">
    <source>
        <dbReference type="ARBA" id="ARBA00022691"/>
    </source>
</evidence>
<dbReference type="EMBL" id="MHKK01000024">
    <property type="protein sequence ID" value="OGY89784.1"/>
    <property type="molecule type" value="Genomic_DNA"/>
</dbReference>
<feature type="binding site" evidence="7">
    <location>
        <position position="26"/>
    </location>
    <ligand>
        <name>S-adenosyl-L-methionine</name>
        <dbReference type="ChEBI" id="CHEBI:59789"/>
    </ligand>
</feature>
<evidence type="ECO:0000256" key="6">
    <source>
        <dbReference type="ARBA" id="ARBA00022884"/>
    </source>
</evidence>
<feature type="binding site" evidence="7">
    <location>
        <position position="124"/>
    </location>
    <ligand>
        <name>S-adenosyl-L-methionine</name>
        <dbReference type="ChEBI" id="CHEBI:59789"/>
    </ligand>
</feature>
<keyword evidence="2" id="KW-0698">rRNA processing</keyword>
<dbReference type="InterPro" id="IPR020598">
    <property type="entry name" value="rRNA_Ade_methylase_Trfase_N"/>
</dbReference>
<dbReference type="Gene3D" id="1.10.8.100">
    <property type="entry name" value="Ribosomal RNA adenine dimethylase-like, domain 2"/>
    <property type="match status" value="1"/>
</dbReference>
<evidence type="ECO:0000256" key="4">
    <source>
        <dbReference type="ARBA" id="ARBA00022679"/>
    </source>
</evidence>
<keyword evidence="6 7" id="KW-0694">RNA-binding</keyword>
<comment type="similarity">
    <text evidence="7">Belongs to the class I-like SAM-binding methyltransferase superfamily. rRNA adenine N(6)-methyltransferase family.</text>
</comment>
<evidence type="ECO:0000313" key="9">
    <source>
        <dbReference type="EMBL" id="OGY89784.1"/>
    </source>
</evidence>
<dbReference type="Proteomes" id="UP000177817">
    <property type="component" value="Unassembled WGS sequence"/>
</dbReference>
<proteinExistence type="inferred from homology"/>
<keyword evidence="1" id="KW-0963">Cytoplasm</keyword>
<keyword evidence="4 7" id="KW-0808">Transferase</keyword>
<feature type="domain" description="Ribosomal RNA adenine methylase transferase N-terminal" evidence="8">
    <location>
        <begin position="31"/>
        <end position="207"/>
    </location>
</feature>
<dbReference type="SMART" id="SM00650">
    <property type="entry name" value="rADc"/>
    <property type="match status" value="1"/>
</dbReference>
<evidence type="ECO:0000256" key="7">
    <source>
        <dbReference type="PROSITE-ProRule" id="PRU01026"/>
    </source>
</evidence>
<protein>
    <submittedName>
        <fullName evidence="9">Ribosomal RNA small subunit methyltransferase A</fullName>
    </submittedName>
</protein>
<comment type="caution">
    <text evidence="9">The sequence shown here is derived from an EMBL/GenBank/DDBJ whole genome shotgun (WGS) entry which is preliminary data.</text>
</comment>
<evidence type="ECO:0000256" key="2">
    <source>
        <dbReference type="ARBA" id="ARBA00022552"/>
    </source>
</evidence>
<dbReference type="PROSITE" id="PS51689">
    <property type="entry name" value="SAM_RNA_A_N6_MT"/>
    <property type="match status" value="1"/>
</dbReference>
<dbReference type="Gene3D" id="3.40.50.150">
    <property type="entry name" value="Vaccinia Virus protein VP39"/>
    <property type="match status" value="1"/>
</dbReference>
<keyword evidence="5 7" id="KW-0949">S-adenosyl-L-methionine</keyword>
<dbReference type="Pfam" id="PF00398">
    <property type="entry name" value="RrnaAD"/>
    <property type="match status" value="1"/>
</dbReference>
<dbReference type="InterPro" id="IPR001737">
    <property type="entry name" value="KsgA/Erm"/>
</dbReference>
<dbReference type="CDD" id="cd02440">
    <property type="entry name" value="AdoMet_MTases"/>
    <property type="match status" value="1"/>
</dbReference>
<gene>
    <name evidence="9" type="ORF">A2677_01595</name>
</gene>
<organism evidence="9 10">
    <name type="scientific">Candidatus Komeilibacteria bacterium RIFCSPHIGHO2_01_FULL_52_14</name>
    <dbReference type="NCBI Taxonomy" id="1798549"/>
    <lineage>
        <taxon>Bacteria</taxon>
        <taxon>Candidatus Komeiliibacteriota</taxon>
    </lineage>
</organism>
<evidence type="ECO:0000259" key="8">
    <source>
        <dbReference type="SMART" id="SM00650"/>
    </source>
</evidence>
<dbReference type="SUPFAM" id="SSF53335">
    <property type="entry name" value="S-adenosyl-L-methionine-dependent methyltransferases"/>
    <property type="match status" value="1"/>
</dbReference>
<feature type="binding site" evidence="7">
    <location>
        <position position="51"/>
    </location>
    <ligand>
        <name>S-adenosyl-L-methionine</name>
        <dbReference type="ChEBI" id="CHEBI:59789"/>
    </ligand>
</feature>
<dbReference type="NCBIfam" id="TIGR00755">
    <property type="entry name" value="ksgA"/>
    <property type="match status" value="1"/>
</dbReference>
<dbReference type="PANTHER" id="PTHR11727">
    <property type="entry name" value="DIMETHYLADENOSINE TRANSFERASE"/>
    <property type="match status" value="1"/>
</dbReference>
<dbReference type="PANTHER" id="PTHR11727:SF7">
    <property type="entry name" value="DIMETHYLADENOSINE TRANSFERASE-RELATED"/>
    <property type="match status" value="1"/>
</dbReference>
<accession>A0A1G2BKR4</accession>
<dbReference type="InterPro" id="IPR023165">
    <property type="entry name" value="rRNA_Ade_diMease-like_C"/>
</dbReference>
<dbReference type="GO" id="GO:0003723">
    <property type="term" value="F:RNA binding"/>
    <property type="evidence" value="ECO:0007669"/>
    <property type="project" value="UniProtKB-UniRule"/>
</dbReference>
<evidence type="ECO:0000256" key="3">
    <source>
        <dbReference type="ARBA" id="ARBA00022603"/>
    </source>
</evidence>
<dbReference type="GO" id="GO:0000179">
    <property type="term" value="F:rRNA (adenine-N6,N6-)-dimethyltransferase activity"/>
    <property type="evidence" value="ECO:0007669"/>
    <property type="project" value="UniProtKB-UniRule"/>
</dbReference>
<dbReference type="InterPro" id="IPR011530">
    <property type="entry name" value="rRNA_adenine_dimethylase"/>
</dbReference>
<dbReference type="InterPro" id="IPR029063">
    <property type="entry name" value="SAM-dependent_MTases_sf"/>
</dbReference>
<dbReference type="GO" id="GO:0005829">
    <property type="term" value="C:cytosol"/>
    <property type="evidence" value="ECO:0007669"/>
    <property type="project" value="TreeGrafter"/>
</dbReference>